<keyword evidence="4" id="KW-1185">Reference proteome</keyword>
<evidence type="ECO:0000256" key="2">
    <source>
        <dbReference type="SAM" id="Phobius"/>
    </source>
</evidence>
<name>A0ABP7XVT5_9ACTN</name>
<evidence type="ECO:0000256" key="1">
    <source>
        <dbReference type="SAM" id="MobiDB-lite"/>
    </source>
</evidence>
<keyword evidence="2" id="KW-0812">Transmembrane</keyword>
<protein>
    <recommendedName>
        <fullName evidence="5">Methyl-accepting chemotaxis protein</fullName>
    </recommendedName>
</protein>
<keyword evidence="2" id="KW-1133">Transmembrane helix</keyword>
<feature type="region of interest" description="Disordered" evidence="1">
    <location>
        <begin position="386"/>
        <end position="410"/>
    </location>
</feature>
<proteinExistence type="predicted"/>
<feature type="transmembrane region" description="Helical" evidence="2">
    <location>
        <begin position="125"/>
        <end position="146"/>
    </location>
</feature>
<accession>A0ABP7XVT5</accession>
<keyword evidence="2" id="KW-0472">Membrane</keyword>
<organism evidence="3 4">
    <name type="scientific">Actinomadura keratinilytica</name>
    <dbReference type="NCBI Taxonomy" id="547461"/>
    <lineage>
        <taxon>Bacteria</taxon>
        <taxon>Bacillati</taxon>
        <taxon>Actinomycetota</taxon>
        <taxon>Actinomycetes</taxon>
        <taxon>Streptosporangiales</taxon>
        <taxon>Thermomonosporaceae</taxon>
        <taxon>Actinomadura</taxon>
    </lineage>
</organism>
<dbReference type="EMBL" id="BAABDO010000001">
    <property type="protein sequence ID" value="GAA4126812.1"/>
    <property type="molecule type" value="Genomic_DNA"/>
</dbReference>
<gene>
    <name evidence="3" type="ORF">GCM10022416_00840</name>
</gene>
<feature type="transmembrane region" description="Helical" evidence="2">
    <location>
        <begin position="62"/>
        <end position="82"/>
    </location>
</feature>
<evidence type="ECO:0008006" key="5">
    <source>
        <dbReference type="Google" id="ProtNLM"/>
    </source>
</evidence>
<sequence>MRRAELQRLAGDLEQGRRLERWAEIDLVSAFARPESLTVPPPAAPSGPWWKRMVQRPGRERTLEVLLGAIIFVPLLVTWYGLWQAIRAYGELSRENPQQATRPFLQLWQSGFGGRLTGIARFEHVALTAVVIISALVLLSVLHALARAQAERADAEADAETRARHAGLLGELASVLTSVQLELVPHRDVSPDRFTGVLNQAAERLDAVIKQAHDQQRQLTAAAQLTGKSAEELGKATVRMKRAAQTLGDGVPQLTRAADRIEQAVRAAEAAAAQAGTDTAGAARGIADTLRQASDTLRAALHDLAATQKALADKSQSVVDATDRAAKALVSSGGSTDRAVTGMLAATDRWDAAAAHWQDAAARLDTGVRALLDRLSALDTAVNGAKVAGGAPQPARSGQVTPGEDKETGE</sequence>
<evidence type="ECO:0000313" key="3">
    <source>
        <dbReference type="EMBL" id="GAA4126812.1"/>
    </source>
</evidence>
<dbReference type="Proteomes" id="UP001500266">
    <property type="component" value="Unassembled WGS sequence"/>
</dbReference>
<evidence type="ECO:0000313" key="4">
    <source>
        <dbReference type="Proteomes" id="UP001500266"/>
    </source>
</evidence>
<dbReference type="RefSeq" id="WP_378268982.1">
    <property type="nucleotide sequence ID" value="NZ_JBHTFR010000001.1"/>
</dbReference>
<comment type="caution">
    <text evidence="3">The sequence shown here is derived from an EMBL/GenBank/DDBJ whole genome shotgun (WGS) entry which is preliminary data.</text>
</comment>
<reference evidence="4" key="1">
    <citation type="journal article" date="2019" name="Int. J. Syst. Evol. Microbiol.">
        <title>The Global Catalogue of Microorganisms (GCM) 10K type strain sequencing project: providing services to taxonomists for standard genome sequencing and annotation.</title>
        <authorList>
            <consortium name="The Broad Institute Genomics Platform"/>
            <consortium name="The Broad Institute Genome Sequencing Center for Infectious Disease"/>
            <person name="Wu L."/>
            <person name="Ma J."/>
        </authorList>
    </citation>
    <scope>NUCLEOTIDE SEQUENCE [LARGE SCALE GENOMIC DNA]</scope>
    <source>
        <strain evidence="4">JCM 17316</strain>
    </source>
</reference>